<evidence type="ECO:0000313" key="2">
    <source>
        <dbReference type="EMBL" id="SFC60218.1"/>
    </source>
</evidence>
<reference evidence="3 4" key="2">
    <citation type="submission" date="2016-10" db="EMBL/GenBank/DDBJ databases">
        <authorList>
            <person name="Varghese N."/>
            <person name="Submissions S."/>
        </authorList>
    </citation>
    <scope>NUCLEOTIDE SEQUENCE [LARGE SCALE GENOMIC DNA]</scope>
    <source>
        <strain evidence="4">ATCC 20501</strain>
        <strain evidence="2 3">CGMCC 4.3529</strain>
    </source>
</reference>
<keyword evidence="3" id="KW-1185">Reference proteome</keyword>
<organism evidence="1 4">
    <name type="scientific">Saccharopolyspora kobensis</name>
    <dbReference type="NCBI Taxonomy" id="146035"/>
    <lineage>
        <taxon>Bacteria</taxon>
        <taxon>Bacillati</taxon>
        <taxon>Actinomycetota</taxon>
        <taxon>Actinomycetes</taxon>
        <taxon>Pseudonocardiales</taxon>
        <taxon>Pseudonocardiaceae</taxon>
        <taxon>Saccharopolyspora</taxon>
    </lineage>
</organism>
<evidence type="ECO:0000313" key="3">
    <source>
        <dbReference type="Proteomes" id="UP000199690"/>
    </source>
</evidence>
<evidence type="ECO:0000313" key="1">
    <source>
        <dbReference type="EMBL" id="SEF87345.1"/>
    </source>
</evidence>
<reference evidence="1" key="1">
    <citation type="submission" date="2016-10" db="EMBL/GenBank/DDBJ databases">
        <authorList>
            <person name="de Groot N.N."/>
        </authorList>
    </citation>
    <scope>NUCLEOTIDE SEQUENCE [LARGE SCALE GENOMIC DNA]</scope>
    <source>
        <strain evidence="1">ATCC 20501</strain>
    </source>
</reference>
<dbReference type="Proteomes" id="UP000236729">
    <property type="component" value="Unassembled WGS sequence"/>
</dbReference>
<gene>
    <name evidence="1" type="ORF">SAMN02982929_00898</name>
    <name evidence="2" type="ORF">SAMN05216506_1011172</name>
</gene>
<dbReference type="Proteomes" id="UP000199690">
    <property type="component" value="Unassembled WGS sequence"/>
</dbReference>
<dbReference type="EMBL" id="FNVB01000002">
    <property type="protein sequence ID" value="SEF87345.1"/>
    <property type="molecule type" value="Genomic_DNA"/>
</dbReference>
<dbReference type="AlphaFoldDB" id="A0A1H5VJ10"/>
<name>A0A1H5VJ10_9PSEU</name>
<accession>A0A1H5VJ10</accession>
<proteinExistence type="predicted"/>
<dbReference type="EMBL" id="FOME01000001">
    <property type="protein sequence ID" value="SFC60218.1"/>
    <property type="molecule type" value="Genomic_DNA"/>
</dbReference>
<accession>A0A1I1KNI7</accession>
<evidence type="ECO:0000313" key="4">
    <source>
        <dbReference type="Proteomes" id="UP000236729"/>
    </source>
</evidence>
<sequence length="109" mass="11925">MLAKLLTRLCGAVSGRVCPVVDVEVVRRTQREGFSVLRKLSDAGLTSDMLFAAGFASIGLSVLSWAVSQRGENKGVDRADRWGIFVGEWAPTFFALGVGLRLEEDKPRR</sequence>
<protein>
    <submittedName>
        <fullName evidence="1">Uncharacterized protein</fullName>
    </submittedName>
</protein>